<comment type="caution">
    <text evidence="3">The sequence shown here is derived from an EMBL/GenBank/DDBJ whole genome shotgun (WGS) entry which is preliminary data.</text>
</comment>
<comment type="similarity">
    <text evidence="1">Belongs to the ParB family.</text>
</comment>
<protein>
    <submittedName>
        <fullName evidence="3">ParB/RepB/Spo0J family partition protein</fullName>
    </submittedName>
</protein>
<dbReference type="InterPro" id="IPR036086">
    <property type="entry name" value="ParB/Sulfiredoxin_sf"/>
</dbReference>
<dbReference type="PANTHER" id="PTHR33375">
    <property type="entry name" value="CHROMOSOME-PARTITIONING PROTEIN PARB-RELATED"/>
    <property type="match status" value="1"/>
</dbReference>
<dbReference type="RefSeq" id="WP_235232783.1">
    <property type="nucleotide sequence ID" value="NZ_JBBMEK010000329.1"/>
</dbReference>
<dbReference type="SUPFAM" id="SSF109709">
    <property type="entry name" value="KorB DNA-binding domain-like"/>
    <property type="match status" value="1"/>
</dbReference>
<dbReference type="Gene3D" id="1.10.10.2830">
    <property type="match status" value="1"/>
</dbReference>
<dbReference type="InterPro" id="IPR050336">
    <property type="entry name" value="Chromosome_partition/occlusion"/>
</dbReference>
<organism evidence="3 4">
    <name type="scientific">Coprococcus intestinihominis</name>
    <dbReference type="NCBI Taxonomy" id="3133154"/>
    <lineage>
        <taxon>Bacteria</taxon>
        <taxon>Bacillati</taxon>
        <taxon>Bacillota</taxon>
        <taxon>Clostridia</taxon>
        <taxon>Lachnospirales</taxon>
        <taxon>Lachnospiraceae</taxon>
        <taxon>Coprococcus</taxon>
    </lineage>
</organism>
<evidence type="ECO:0000259" key="2">
    <source>
        <dbReference type="SMART" id="SM00470"/>
    </source>
</evidence>
<dbReference type="NCBIfam" id="TIGR00180">
    <property type="entry name" value="parB_part"/>
    <property type="match status" value="1"/>
</dbReference>
<dbReference type="Proteomes" id="UP001469749">
    <property type="component" value="Unassembled WGS sequence"/>
</dbReference>
<dbReference type="Pfam" id="PF02195">
    <property type="entry name" value="ParB_N"/>
    <property type="match status" value="1"/>
</dbReference>
<reference evidence="3 4" key="1">
    <citation type="submission" date="2024-03" db="EMBL/GenBank/DDBJ databases">
        <title>Human intestinal bacterial collection.</title>
        <authorList>
            <person name="Pauvert C."/>
            <person name="Hitch T.C.A."/>
            <person name="Clavel T."/>
        </authorList>
    </citation>
    <scope>NUCLEOTIDE SEQUENCE [LARGE SCALE GENOMIC DNA]</scope>
    <source>
        <strain evidence="3 4">CLA-AA-H190</strain>
    </source>
</reference>
<name>A0ABV1B8E8_9FIRM</name>
<accession>A0ABV1B8E8</accession>
<dbReference type="InterPro" id="IPR004437">
    <property type="entry name" value="ParB/RepB/Spo0J"/>
</dbReference>
<feature type="domain" description="ParB-like N-terminal" evidence="2">
    <location>
        <begin position="18"/>
        <end position="108"/>
    </location>
</feature>
<keyword evidence="4" id="KW-1185">Reference proteome</keyword>
<evidence type="ECO:0000256" key="1">
    <source>
        <dbReference type="ARBA" id="ARBA00006295"/>
    </source>
</evidence>
<dbReference type="SUPFAM" id="SSF110849">
    <property type="entry name" value="ParB/Sulfiredoxin"/>
    <property type="match status" value="1"/>
</dbReference>
<proteinExistence type="inferred from homology"/>
<dbReference type="CDD" id="cd16407">
    <property type="entry name" value="ParB_N_like"/>
    <property type="match status" value="1"/>
</dbReference>
<evidence type="ECO:0000313" key="3">
    <source>
        <dbReference type="EMBL" id="MEQ2366685.1"/>
    </source>
</evidence>
<gene>
    <name evidence="3" type="ORF">WMO25_16595</name>
</gene>
<evidence type="ECO:0000313" key="4">
    <source>
        <dbReference type="Proteomes" id="UP001469749"/>
    </source>
</evidence>
<sequence>MAEKENESNRLFEDEKVIEIEIERLRSFKDHPFKVTDDKEMHLLKDSIKQYGVLNPLIVRPVPDGVYEIISGHRRKYAAQQLGYRKVPVIIRVMNDEEAIIKMVDANLQRERISYSEKAFAYKMKNDAMKRTAGRPRSQIDHNLKGKRTVEIIAEETGESPKQVQRYITLTNLIPELLQQLDDELISFNPAVELAALKEKEQKQLIEAMDYAQSVPSLSQAQRIKKLSKDGKLTLEKMQEILSEIKKGEITRVTFTNEQLHRYFPNNYTPEMMKREIVAILKIWMEQYWDK</sequence>
<dbReference type="InterPro" id="IPR003115">
    <property type="entry name" value="ParB_N"/>
</dbReference>
<dbReference type="PANTHER" id="PTHR33375:SF1">
    <property type="entry name" value="CHROMOSOME-PARTITIONING PROTEIN PARB-RELATED"/>
    <property type="match status" value="1"/>
</dbReference>
<dbReference type="EMBL" id="JBBMEK010000329">
    <property type="protein sequence ID" value="MEQ2366685.1"/>
    <property type="molecule type" value="Genomic_DNA"/>
</dbReference>
<dbReference type="Gene3D" id="3.90.1530.30">
    <property type="match status" value="1"/>
</dbReference>
<dbReference type="SMART" id="SM00470">
    <property type="entry name" value="ParB"/>
    <property type="match status" value="1"/>
</dbReference>